<keyword evidence="2" id="KW-1185">Reference proteome</keyword>
<protein>
    <submittedName>
        <fullName evidence="1">Uncharacterized protein</fullName>
    </submittedName>
</protein>
<evidence type="ECO:0000313" key="1">
    <source>
        <dbReference type="EMBL" id="CAL1262059.1"/>
    </source>
</evidence>
<gene>
    <name evidence="1" type="ORF">LARSCL_LOCUS759</name>
</gene>
<proteinExistence type="predicted"/>
<evidence type="ECO:0000313" key="2">
    <source>
        <dbReference type="Proteomes" id="UP001497382"/>
    </source>
</evidence>
<dbReference type="EMBL" id="CAXIEN010000004">
    <property type="protein sequence ID" value="CAL1262059.1"/>
    <property type="molecule type" value="Genomic_DNA"/>
</dbReference>
<dbReference type="Proteomes" id="UP001497382">
    <property type="component" value="Unassembled WGS sequence"/>
</dbReference>
<sequence length="41" mass="5046">MIPIFSCNPKRKGGWKKRSVRGSRKWWFDVRMILKYVVYDL</sequence>
<comment type="caution">
    <text evidence="1">The sequence shown here is derived from an EMBL/GenBank/DDBJ whole genome shotgun (WGS) entry which is preliminary data.</text>
</comment>
<reference evidence="1 2" key="1">
    <citation type="submission" date="2024-04" db="EMBL/GenBank/DDBJ databases">
        <authorList>
            <person name="Rising A."/>
            <person name="Reimegard J."/>
            <person name="Sonavane S."/>
            <person name="Akerstrom W."/>
            <person name="Nylinder S."/>
            <person name="Hedman E."/>
            <person name="Kallberg Y."/>
        </authorList>
    </citation>
    <scope>NUCLEOTIDE SEQUENCE [LARGE SCALE GENOMIC DNA]</scope>
</reference>
<dbReference type="AlphaFoldDB" id="A0AAV1YT82"/>
<name>A0AAV1YT82_9ARAC</name>
<feature type="non-terminal residue" evidence="1">
    <location>
        <position position="41"/>
    </location>
</feature>
<accession>A0AAV1YT82</accession>
<organism evidence="1 2">
    <name type="scientific">Larinioides sclopetarius</name>
    <dbReference type="NCBI Taxonomy" id="280406"/>
    <lineage>
        <taxon>Eukaryota</taxon>
        <taxon>Metazoa</taxon>
        <taxon>Ecdysozoa</taxon>
        <taxon>Arthropoda</taxon>
        <taxon>Chelicerata</taxon>
        <taxon>Arachnida</taxon>
        <taxon>Araneae</taxon>
        <taxon>Araneomorphae</taxon>
        <taxon>Entelegynae</taxon>
        <taxon>Araneoidea</taxon>
        <taxon>Araneidae</taxon>
        <taxon>Larinioides</taxon>
    </lineage>
</organism>